<dbReference type="InterPro" id="IPR031340">
    <property type="entry name" value="RsmF_methylt_CI"/>
</dbReference>
<evidence type="ECO:0000256" key="2">
    <source>
        <dbReference type="ARBA" id="ARBA00022603"/>
    </source>
</evidence>
<protein>
    <submittedName>
        <fullName evidence="8">RsmF rRNA methyltransferase first C-terminal domain-containing protein</fullName>
    </submittedName>
</protein>
<evidence type="ECO:0000313" key="9">
    <source>
        <dbReference type="Proteomes" id="UP000724149"/>
    </source>
</evidence>
<dbReference type="Gene3D" id="2.30.130.60">
    <property type="match status" value="1"/>
</dbReference>
<dbReference type="InterPro" id="IPR001678">
    <property type="entry name" value="MeTrfase_RsmB-F_NOP2_dom"/>
</dbReference>
<dbReference type="EMBL" id="JACSNR010000004">
    <property type="protein sequence ID" value="MBM6923062.1"/>
    <property type="molecule type" value="Genomic_DNA"/>
</dbReference>
<evidence type="ECO:0000256" key="1">
    <source>
        <dbReference type="ARBA" id="ARBA00022490"/>
    </source>
</evidence>
<dbReference type="InterPro" id="IPR049560">
    <property type="entry name" value="MeTrfase_RsmB-F_NOP2_cat"/>
</dbReference>
<organism evidence="8 9">
    <name type="scientific">Hydrogenoanaerobacterium saccharovorans</name>
    <dbReference type="NCBI Taxonomy" id="474960"/>
    <lineage>
        <taxon>Bacteria</taxon>
        <taxon>Bacillati</taxon>
        <taxon>Bacillota</taxon>
        <taxon>Clostridia</taxon>
        <taxon>Eubacteriales</taxon>
        <taxon>Oscillospiraceae</taxon>
        <taxon>Hydrogenoanaerobacterium</taxon>
    </lineage>
</organism>
<feature type="binding site" evidence="6">
    <location>
        <position position="175"/>
    </location>
    <ligand>
        <name>S-adenosyl-L-methionine</name>
        <dbReference type="ChEBI" id="CHEBI:59789"/>
    </ligand>
</feature>
<dbReference type="PRINTS" id="PR02008">
    <property type="entry name" value="RCMTFAMILY"/>
</dbReference>
<keyword evidence="5 6" id="KW-0694">RNA-binding</keyword>
<dbReference type="GO" id="GO:0032259">
    <property type="term" value="P:methylation"/>
    <property type="evidence" value="ECO:0007669"/>
    <property type="project" value="UniProtKB-KW"/>
</dbReference>
<comment type="similarity">
    <text evidence="6">Belongs to the class I-like SAM-binding methyltransferase superfamily. RsmB/NOP family.</text>
</comment>
<evidence type="ECO:0000256" key="6">
    <source>
        <dbReference type="PROSITE-ProRule" id="PRU01023"/>
    </source>
</evidence>
<dbReference type="GO" id="GO:0008168">
    <property type="term" value="F:methyltransferase activity"/>
    <property type="evidence" value="ECO:0007669"/>
    <property type="project" value="UniProtKB-KW"/>
</dbReference>
<evidence type="ECO:0000256" key="3">
    <source>
        <dbReference type="ARBA" id="ARBA00022679"/>
    </source>
</evidence>
<dbReference type="PROSITE" id="PS51686">
    <property type="entry name" value="SAM_MT_RSMB_NOP"/>
    <property type="match status" value="1"/>
</dbReference>
<dbReference type="CDD" id="cd02440">
    <property type="entry name" value="AdoMet_MTases"/>
    <property type="match status" value="1"/>
</dbReference>
<comment type="caution">
    <text evidence="6">Lacks conserved residue(s) required for the propagation of feature annotation.</text>
</comment>
<feature type="active site" description="Nucleophile" evidence="6">
    <location>
        <position position="228"/>
    </location>
</feature>
<dbReference type="Pfam" id="PF17126">
    <property type="entry name" value="RsmF_methylt_CI"/>
    <property type="match status" value="1"/>
</dbReference>
<dbReference type="PANTHER" id="PTHR22807">
    <property type="entry name" value="NOP2 YEAST -RELATED NOL1/NOP2/FMU SUN DOMAIN-CONTAINING"/>
    <property type="match status" value="1"/>
</dbReference>
<dbReference type="InterPro" id="IPR031341">
    <property type="entry name" value="Methyltr_RsmF_N"/>
</dbReference>
<dbReference type="Pfam" id="PF01189">
    <property type="entry name" value="Methyltr_RsmB-F"/>
    <property type="match status" value="1"/>
</dbReference>
<dbReference type="PANTHER" id="PTHR22807:SF30">
    <property type="entry name" value="28S RRNA (CYTOSINE(4447)-C(5))-METHYLTRANSFERASE-RELATED"/>
    <property type="match status" value="1"/>
</dbReference>
<accession>A0ABS2GKP2</accession>
<sequence length="456" mass="50091">MKLPEPFLTRMRQMLGDEYEAFLNSYDQPAARGLRLNLLKADPDLELPFPTAPVEWCPTGRRYDGELRPGLHPWHDAGVYYIQEPSAMAVAEIAAPRPGERVLDLCAAPGGKTSHLASLAGDGCLLISNEIHPQRARILSRNVERMGIRNAAVLNESPDRLAERFPGFFDCIVVDAPCSGEGMFRKEPVALEEWSEENVALCARRQDEILDAALEMLAPGGRLIYSTCTFAPDEDEGTLSRLLERHPELELSELPDYSGFMPARADWYTPAAPGIEKAARLFPHHLCGEGHFAARLVRKGEEGVHGSASVQPQRKNGKQPDLSTWEEFCRQTLTVPLTGRLELAGDTLSLLPDTLPDLSGLRVVRAGLTLGQLKKGRFEPDHALAMALRPGDVRQTLDLTADDPRTLAYLKGEAISGSPELSGYVLVTVDGFSMGWGKASKGTVKNHYPKGLRRLG</sequence>
<evidence type="ECO:0000256" key="5">
    <source>
        <dbReference type="ARBA" id="ARBA00022884"/>
    </source>
</evidence>
<keyword evidence="9" id="KW-1185">Reference proteome</keyword>
<keyword evidence="2 6" id="KW-0489">Methyltransferase</keyword>
<dbReference type="Pfam" id="PF17125">
    <property type="entry name" value="Methyltr_RsmF_N"/>
    <property type="match status" value="1"/>
</dbReference>
<keyword evidence="4 6" id="KW-0949">S-adenosyl-L-methionine</keyword>
<keyword evidence="1" id="KW-0963">Cytoplasm</keyword>
<dbReference type="Gene3D" id="3.40.50.150">
    <property type="entry name" value="Vaccinia Virus protein VP39"/>
    <property type="match status" value="1"/>
</dbReference>
<feature type="binding site" evidence="6">
    <location>
        <position position="130"/>
    </location>
    <ligand>
        <name>S-adenosyl-L-methionine</name>
        <dbReference type="ChEBI" id="CHEBI:59789"/>
    </ligand>
</feature>
<evidence type="ECO:0000259" key="7">
    <source>
        <dbReference type="PROSITE" id="PS51686"/>
    </source>
</evidence>
<proteinExistence type="inferred from homology"/>
<dbReference type="Proteomes" id="UP000724149">
    <property type="component" value="Unassembled WGS sequence"/>
</dbReference>
<reference evidence="8 9" key="1">
    <citation type="journal article" date="2021" name="Sci. Rep.">
        <title>The distribution of antibiotic resistance genes in chicken gut microbiota commensals.</title>
        <authorList>
            <person name="Juricova H."/>
            <person name="Matiasovicova J."/>
            <person name="Kubasova T."/>
            <person name="Cejkova D."/>
            <person name="Rychlik I."/>
        </authorList>
    </citation>
    <scope>NUCLEOTIDE SEQUENCE [LARGE SCALE GENOMIC DNA]</scope>
    <source>
        <strain evidence="8 9">An564</strain>
    </source>
</reference>
<dbReference type="SUPFAM" id="SSF53335">
    <property type="entry name" value="S-adenosyl-L-methionine-dependent methyltransferases"/>
    <property type="match status" value="1"/>
</dbReference>
<gene>
    <name evidence="8" type="ORF">H9X81_05060</name>
</gene>
<evidence type="ECO:0000256" key="4">
    <source>
        <dbReference type="ARBA" id="ARBA00022691"/>
    </source>
</evidence>
<feature type="domain" description="SAM-dependent MTase RsmB/NOP-type" evidence="7">
    <location>
        <begin position="1"/>
        <end position="299"/>
    </location>
</feature>
<dbReference type="InterPro" id="IPR023267">
    <property type="entry name" value="RCMT"/>
</dbReference>
<evidence type="ECO:0000313" key="8">
    <source>
        <dbReference type="EMBL" id="MBM6923062.1"/>
    </source>
</evidence>
<name>A0ABS2GKP2_9FIRM</name>
<comment type="caution">
    <text evidence="8">The sequence shown here is derived from an EMBL/GenBank/DDBJ whole genome shotgun (WGS) entry which is preliminary data.</text>
</comment>
<dbReference type="InterPro" id="IPR027391">
    <property type="entry name" value="Nol1_Nop2_Fmu_2"/>
</dbReference>
<dbReference type="Gene3D" id="3.30.70.1170">
    <property type="entry name" value="Sun protein, domain 3"/>
    <property type="match status" value="1"/>
</dbReference>
<dbReference type="InterPro" id="IPR029063">
    <property type="entry name" value="SAM-dependent_MTases_sf"/>
</dbReference>
<keyword evidence="3 6" id="KW-0808">Transferase</keyword>
<dbReference type="CDD" id="cd21147">
    <property type="entry name" value="RsmF_methylt_CTD1"/>
    <property type="match status" value="1"/>
</dbReference>
<feature type="binding site" evidence="6">
    <location>
        <begin position="106"/>
        <end position="112"/>
    </location>
    <ligand>
        <name>S-adenosyl-L-methionine</name>
        <dbReference type="ChEBI" id="CHEBI:59789"/>
    </ligand>
</feature>
<dbReference type="Pfam" id="PF13636">
    <property type="entry name" value="Methyltranf_PUA"/>
    <property type="match status" value="1"/>
</dbReference>